<keyword evidence="3" id="KW-1185">Reference proteome</keyword>
<proteinExistence type="predicted"/>
<evidence type="ECO:0000313" key="2">
    <source>
        <dbReference type="EMBL" id="GBM40137.1"/>
    </source>
</evidence>
<reference evidence="2 3" key="1">
    <citation type="journal article" date="2019" name="Sci. Rep.">
        <title>Orb-weaving spider Araneus ventricosus genome elucidates the spidroin gene catalogue.</title>
        <authorList>
            <person name="Kono N."/>
            <person name="Nakamura H."/>
            <person name="Ohtoshi R."/>
            <person name="Moran D.A.P."/>
            <person name="Shinohara A."/>
            <person name="Yoshida Y."/>
            <person name="Fujiwara M."/>
            <person name="Mori M."/>
            <person name="Tomita M."/>
            <person name="Arakawa K."/>
        </authorList>
    </citation>
    <scope>NUCLEOTIDE SEQUENCE [LARGE SCALE GENOMIC DNA]</scope>
</reference>
<accession>A0A4Y2FGM9</accession>
<sequence length="110" mass="12327">MCNKFCIKSVVVCLFVGYSEKTPRPGIKRSTESERSAAEAENQARITRDSCHDPTPSTGVRPDFRDGPYKPHHHYCTPCAGAGTHFLLRRLIIHVLVVFPDGTLRVNIFT</sequence>
<feature type="region of interest" description="Disordered" evidence="1">
    <location>
        <begin position="21"/>
        <end position="66"/>
    </location>
</feature>
<feature type="compositionally biased region" description="Basic and acidic residues" evidence="1">
    <location>
        <begin position="29"/>
        <end position="38"/>
    </location>
</feature>
<evidence type="ECO:0000256" key="1">
    <source>
        <dbReference type="SAM" id="MobiDB-lite"/>
    </source>
</evidence>
<protein>
    <submittedName>
        <fullName evidence="2">Uncharacterized protein</fullName>
    </submittedName>
</protein>
<dbReference type="Proteomes" id="UP000499080">
    <property type="component" value="Unassembled WGS sequence"/>
</dbReference>
<dbReference type="AlphaFoldDB" id="A0A4Y2FGM9"/>
<gene>
    <name evidence="2" type="ORF">AVEN_25973_1</name>
</gene>
<dbReference type="EMBL" id="BGPR01000919">
    <property type="protein sequence ID" value="GBM40137.1"/>
    <property type="molecule type" value="Genomic_DNA"/>
</dbReference>
<name>A0A4Y2FGM9_ARAVE</name>
<evidence type="ECO:0000313" key="3">
    <source>
        <dbReference type="Proteomes" id="UP000499080"/>
    </source>
</evidence>
<comment type="caution">
    <text evidence="2">The sequence shown here is derived from an EMBL/GenBank/DDBJ whole genome shotgun (WGS) entry which is preliminary data.</text>
</comment>
<organism evidence="2 3">
    <name type="scientific">Araneus ventricosus</name>
    <name type="common">Orbweaver spider</name>
    <name type="synonym">Epeira ventricosa</name>
    <dbReference type="NCBI Taxonomy" id="182803"/>
    <lineage>
        <taxon>Eukaryota</taxon>
        <taxon>Metazoa</taxon>
        <taxon>Ecdysozoa</taxon>
        <taxon>Arthropoda</taxon>
        <taxon>Chelicerata</taxon>
        <taxon>Arachnida</taxon>
        <taxon>Araneae</taxon>
        <taxon>Araneomorphae</taxon>
        <taxon>Entelegynae</taxon>
        <taxon>Araneoidea</taxon>
        <taxon>Araneidae</taxon>
        <taxon>Araneus</taxon>
    </lineage>
</organism>